<dbReference type="STRING" id="519424.AZF04_08275"/>
<feature type="transmembrane region" description="Helical" evidence="1">
    <location>
        <begin position="7"/>
        <end position="28"/>
    </location>
</feature>
<keyword evidence="1" id="KW-0812">Transmembrane</keyword>
<dbReference type="AlphaFoldDB" id="A0A162DG08"/>
<dbReference type="OrthoDB" id="2971310at2"/>
<evidence type="ECO:0000256" key="1">
    <source>
        <dbReference type="SAM" id="Phobius"/>
    </source>
</evidence>
<evidence type="ECO:0000313" key="3">
    <source>
        <dbReference type="Proteomes" id="UP000075806"/>
    </source>
</evidence>
<dbReference type="EMBL" id="LTAO01000023">
    <property type="protein sequence ID" value="KYG29506.1"/>
    <property type="molecule type" value="Genomic_DNA"/>
</dbReference>
<protein>
    <submittedName>
        <fullName evidence="2">Uncharacterized protein</fullName>
    </submittedName>
</protein>
<dbReference type="RefSeq" id="WP_061949302.1">
    <property type="nucleotide sequence ID" value="NZ_LTAO01000023.1"/>
</dbReference>
<feature type="transmembrane region" description="Helical" evidence="1">
    <location>
        <begin position="62"/>
        <end position="80"/>
    </location>
</feature>
<organism evidence="2 3">
    <name type="scientific">Alkalihalobacillus trypoxylicola</name>
    <dbReference type="NCBI Taxonomy" id="519424"/>
    <lineage>
        <taxon>Bacteria</taxon>
        <taxon>Bacillati</taxon>
        <taxon>Bacillota</taxon>
        <taxon>Bacilli</taxon>
        <taxon>Bacillales</taxon>
        <taxon>Bacillaceae</taxon>
        <taxon>Alkalihalobacillus</taxon>
    </lineage>
</organism>
<proteinExistence type="predicted"/>
<accession>A0A162DG08</accession>
<gene>
    <name evidence="2" type="ORF">AZF04_08275</name>
</gene>
<evidence type="ECO:0000313" key="2">
    <source>
        <dbReference type="EMBL" id="KYG29506.1"/>
    </source>
</evidence>
<keyword evidence="3" id="KW-1185">Reference proteome</keyword>
<keyword evidence="1" id="KW-1133">Transmembrane helix</keyword>
<keyword evidence="1" id="KW-0472">Membrane</keyword>
<dbReference type="Proteomes" id="UP000075806">
    <property type="component" value="Unassembled WGS sequence"/>
</dbReference>
<name>A0A162DG08_9BACI</name>
<comment type="caution">
    <text evidence="2">The sequence shown here is derived from an EMBL/GenBank/DDBJ whole genome shotgun (WGS) entry which is preliminary data.</text>
</comment>
<sequence>MKIIFQAVLGSLLIHVAYYVSLFLISSIEPSSNMPEIAEQYTSIAYLETQVAFGVIYSPGSFVWTFLAVTAICAIILFAYKKWFKKQKLSR</sequence>
<reference evidence="2" key="1">
    <citation type="submission" date="2016-02" db="EMBL/GenBank/DDBJ databases">
        <title>Genome sequence of Bacillus trypoxylicola KCTC 13244(T).</title>
        <authorList>
            <person name="Jeong H."/>
            <person name="Park S.-H."/>
            <person name="Choi S.-K."/>
        </authorList>
    </citation>
    <scope>NUCLEOTIDE SEQUENCE [LARGE SCALE GENOMIC DNA]</scope>
    <source>
        <strain evidence="2">KCTC 13244</strain>
    </source>
</reference>